<keyword evidence="7" id="KW-0496">Mitochondrion</keyword>
<evidence type="ECO:0000256" key="10">
    <source>
        <dbReference type="SAM" id="MobiDB-lite"/>
    </source>
</evidence>
<organism evidence="11 12">
    <name type="scientific">Remersonia thermophila</name>
    <dbReference type="NCBI Taxonomy" id="72144"/>
    <lineage>
        <taxon>Eukaryota</taxon>
        <taxon>Fungi</taxon>
        <taxon>Dikarya</taxon>
        <taxon>Ascomycota</taxon>
        <taxon>Pezizomycotina</taxon>
        <taxon>Sordariomycetes</taxon>
        <taxon>Sordariomycetidae</taxon>
        <taxon>Sordariales</taxon>
        <taxon>Sordariales incertae sedis</taxon>
        <taxon>Remersonia</taxon>
    </lineage>
</organism>
<accession>A0ABR4DL71</accession>
<evidence type="ECO:0000256" key="1">
    <source>
        <dbReference type="ARBA" id="ARBA00004325"/>
    </source>
</evidence>
<dbReference type="RefSeq" id="XP_070869786.1">
    <property type="nucleotide sequence ID" value="XM_071010807.1"/>
</dbReference>
<comment type="subcellular location">
    <subcellularLocation>
        <location evidence="1">Mitochondrion membrane</location>
    </subcellularLocation>
</comment>
<dbReference type="EMBL" id="JAZGUE010000001">
    <property type="protein sequence ID" value="KAL2271062.1"/>
    <property type="molecule type" value="Genomic_DNA"/>
</dbReference>
<keyword evidence="6" id="KW-0406">Ion transport</keyword>
<dbReference type="Proteomes" id="UP001600064">
    <property type="component" value="Unassembled WGS sequence"/>
</dbReference>
<keyword evidence="9" id="KW-0066">ATP synthesis</keyword>
<keyword evidence="12" id="KW-1185">Reference proteome</keyword>
<keyword evidence="3" id="KW-0813">Transport</keyword>
<dbReference type="PANTHER" id="PTHR12386">
    <property type="entry name" value="ATP SYNTHASE SUBUNIT"/>
    <property type="match status" value="1"/>
</dbReference>
<gene>
    <name evidence="11" type="ORF">VTJ83DRAFT_433</name>
</gene>
<evidence type="ECO:0008006" key="13">
    <source>
        <dbReference type="Google" id="ProtNLM"/>
    </source>
</evidence>
<evidence type="ECO:0000256" key="9">
    <source>
        <dbReference type="ARBA" id="ARBA00023310"/>
    </source>
</evidence>
<evidence type="ECO:0000256" key="3">
    <source>
        <dbReference type="ARBA" id="ARBA00022448"/>
    </source>
</evidence>
<comment type="similarity">
    <text evidence="2">Belongs to the ATPase g subunit family.</text>
</comment>
<keyword evidence="8" id="KW-0472">Membrane</keyword>
<evidence type="ECO:0000256" key="8">
    <source>
        <dbReference type="ARBA" id="ARBA00023136"/>
    </source>
</evidence>
<evidence type="ECO:0000256" key="2">
    <source>
        <dbReference type="ARBA" id="ARBA00005699"/>
    </source>
</evidence>
<evidence type="ECO:0000256" key="7">
    <source>
        <dbReference type="ARBA" id="ARBA00023128"/>
    </source>
</evidence>
<protein>
    <recommendedName>
        <fullName evidence="13">ATP synthase subunit g</fullName>
    </recommendedName>
</protein>
<sequence>MSFALATRRSALSTGRRMLVRFESSSTSSSSAPSKESLNKAAEAAKQTATKAQAAASEFSAKAAQGLSRVSAAAGPAITSAAKNAADALGKVGGRTGRLIAFIERQTPTVVYYSKVGVELAKLVARGQNMSPPSLSTFQTYFQNLWKQLQNPSALIARLSQTANPQQVRSLSRTQLVAGGVLLAECLGFFTVGEMIGRFKLIGYRGEVQSAHH</sequence>
<comment type="caution">
    <text evidence="11">The sequence shown here is derived from an EMBL/GenBank/DDBJ whole genome shotgun (WGS) entry which is preliminary data.</text>
</comment>
<dbReference type="InterPro" id="IPR006808">
    <property type="entry name" value="ATP_synth_F0_gsu_mt"/>
</dbReference>
<keyword evidence="5" id="KW-0375">Hydrogen ion transport</keyword>
<dbReference type="Pfam" id="PF04718">
    <property type="entry name" value="ATP-synt_G"/>
    <property type="match status" value="1"/>
</dbReference>
<proteinExistence type="inferred from homology"/>
<evidence type="ECO:0000256" key="4">
    <source>
        <dbReference type="ARBA" id="ARBA00022547"/>
    </source>
</evidence>
<reference evidence="11 12" key="1">
    <citation type="journal article" date="2024" name="Commun. Biol.">
        <title>Comparative genomic analysis of thermophilic fungi reveals convergent evolutionary adaptations and gene losses.</title>
        <authorList>
            <person name="Steindorff A.S."/>
            <person name="Aguilar-Pontes M.V."/>
            <person name="Robinson A.J."/>
            <person name="Andreopoulos B."/>
            <person name="LaButti K."/>
            <person name="Kuo A."/>
            <person name="Mondo S."/>
            <person name="Riley R."/>
            <person name="Otillar R."/>
            <person name="Haridas S."/>
            <person name="Lipzen A."/>
            <person name="Grimwood J."/>
            <person name="Schmutz J."/>
            <person name="Clum A."/>
            <person name="Reid I.D."/>
            <person name="Moisan M.C."/>
            <person name="Butler G."/>
            <person name="Nguyen T.T.M."/>
            <person name="Dewar K."/>
            <person name="Conant G."/>
            <person name="Drula E."/>
            <person name="Henrissat B."/>
            <person name="Hansel C."/>
            <person name="Singer S."/>
            <person name="Hutchinson M.I."/>
            <person name="de Vries R.P."/>
            <person name="Natvig D.O."/>
            <person name="Powell A.J."/>
            <person name="Tsang A."/>
            <person name="Grigoriev I.V."/>
        </authorList>
    </citation>
    <scope>NUCLEOTIDE SEQUENCE [LARGE SCALE GENOMIC DNA]</scope>
    <source>
        <strain evidence="11 12">ATCC 22073</strain>
    </source>
</reference>
<evidence type="ECO:0000256" key="5">
    <source>
        <dbReference type="ARBA" id="ARBA00022781"/>
    </source>
</evidence>
<evidence type="ECO:0000256" key="6">
    <source>
        <dbReference type="ARBA" id="ARBA00023065"/>
    </source>
</evidence>
<evidence type="ECO:0000313" key="11">
    <source>
        <dbReference type="EMBL" id="KAL2271062.1"/>
    </source>
</evidence>
<evidence type="ECO:0000313" key="12">
    <source>
        <dbReference type="Proteomes" id="UP001600064"/>
    </source>
</evidence>
<name>A0ABR4DL71_9PEZI</name>
<dbReference type="GeneID" id="98125451"/>
<feature type="compositionally biased region" description="Low complexity" evidence="10">
    <location>
        <begin position="24"/>
        <end position="45"/>
    </location>
</feature>
<feature type="region of interest" description="Disordered" evidence="10">
    <location>
        <begin position="22"/>
        <end position="45"/>
    </location>
</feature>
<keyword evidence="4" id="KW-0138">CF(0)</keyword>